<dbReference type="WBParaSite" id="GPUH_0001258701-mRNA-1">
    <property type="protein sequence ID" value="GPUH_0001258701-mRNA-1"/>
    <property type="gene ID" value="GPUH_0001258701"/>
</dbReference>
<feature type="domain" description="Fibronectin type-III" evidence="9">
    <location>
        <begin position="356"/>
        <end position="446"/>
    </location>
</feature>
<dbReference type="SUPFAM" id="SSF49265">
    <property type="entry name" value="Fibronectin type III"/>
    <property type="match status" value="5"/>
</dbReference>
<feature type="domain" description="Fibronectin type-III" evidence="9">
    <location>
        <begin position="484"/>
        <end position="577"/>
    </location>
</feature>
<evidence type="ECO:0000256" key="4">
    <source>
        <dbReference type="ARBA" id="ARBA00023157"/>
    </source>
</evidence>
<dbReference type="FunFam" id="2.60.40.10:FF:000004">
    <property type="entry name" value="DCC isoform 1"/>
    <property type="match status" value="1"/>
</dbReference>
<evidence type="ECO:0000256" key="3">
    <source>
        <dbReference type="ARBA" id="ARBA00023136"/>
    </source>
</evidence>
<feature type="domain" description="Fibronectin type-III" evidence="9">
    <location>
        <begin position="915"/>
        <end position="1015"/>
    </location>
</feature>
<dbReference type="PROSITE" id="PS50835">
    <property type="entry name" value="IG_LIKE"/>
    <property type="match status" value="3"/>
</dbReference>
<evidence type="ECO:0000256" key="1">
    <source>
        <dbReference type="ARBA" id="ARBA00004370"/>
    </source>
</evidence>
<feature type="transmembrane region" description="Helical" evidence="7">
    <location>
        <begin position="1037"/>
        <end position="1060"/>
    </location>
</feature>
<name>A0A183DV32_9BILA</name>
<feature type="domain" description="Ig-like" evidence="8">
    <location>
        <begin position="209"/>
        <end position="293"/>
    </location>
</feature>
<dbReference type="Pfam" id="PF00041">
    <property type="entry name" value="fn3"/>
    <property type="match status" value="6"/>
</dbReference>
<evidence type="ECO:0000259" key="8">
    <source>
        <dbReference type="PROSITE" id="PS50835"/>
    </source>
</evidence>
<dbReference type="PANTHER" id="PTHR44170">
    <property type="entry name" value="PROTEIN SIDEKICK"/>
    <property type="match status" value="1"/>
</dbReference>
<evidence type="ECO:0000256" key="5">
    <source>
        <dbReference type="ARBA" id="ARBA00023180"/>
    </source>
</evidence>
<dbReference type="CDD" id="cd00063">
    <property type="entry name" value="FN3"/>
    <property type="match status" value="6"/>
</dbReference>
<dbReference type="InterPro" id="IPR036179">
    <property type="entry name" value="Ig-like_dom_sf"/>
</dbReference>
<dbReference type="FunFam" id="2.60.40.10:FF:000032">
    <property type="entry name" value="palladin isoform X1"/>
    <property type="match status" value="1"/>
</dbReference>
<evidence type="ECO:0000256" key="7">
    <source>
        <dbReference type="SAM" id="Phobius"/>
    </source>
</evidence>
<dbReference type="GO" id="GO:0016020">
    <property type="term" value="C:membrane"/>
    <property type="evidence" value="ECO:0007669"/>
    <property type="project" value="UniProtKB-SubCell"/>
</dbReference>
<keyword evidence="7" id="KW-1133">Transmembrane helix</keyword>
<dbReference type="Gene3D" id="2.60.40.10">
    <property type="entry name" value="Immunoglobulins"/>
    <property type="match status" value="10"/>
</dbReference>
<dbReference type="PRINTS" id="PR00014">
    <property type="entry name" value="FNTYPEIII"/>
</dbReference>
<dbReference type="SMART" id="SM00408">
    <property type="entry name" value="IGc2"/>
    <property type="match status" value="2"/>
</dbReference>
<feature type="domain" description="Ig-like" evidence="8">
    <location>
        <begin position="78"/>
        <end position="164"/>
    </location>
</feature>
<dbReference type="SMART" id="SM00409">
    <property type="entry name" value="IG"/>
    <property type="match status" value="3"/>
</dbReference>
<dbReference type="InterPro" id="IPR013098">
    <property type="entry name" value="Ig_I-set"/>
</dbReference>
<dbReference type="InterPro" id="IPR003598">
    <property type="entry name" value="Ig_sub2"/>
</dbReference>
<dbReference type="OrthoDB" id="114660at2759"/>
<evidence type="ECO:0000256" key="2">
    <source>
        <dbReference type="ARBA" id="ARBA00022737"/>
    </source>
</evidence>
<dbReference type="GO" id="GO:0098609">
    <property type="term" value="P:cell-cell adhesion"/>
    <property type="evidence" value="ECO:0007669"/>
    <property type="project" value="TreeGrafter"/>
</dbReference>
<evidence type="ECO:0000313" key="10">
    <source>
        <dbReference type="EMBL" id="VDN20685.1"/>
    </source>
</evidence>
<keyword evidence="3 7" id="KW-0472">Membrane</keyword>
<dbReference type="AlphaFoldDB" id="A0A183DV32"/>
<comment type="subcellular location">
    <subcellularLocation>
        <location evidence="1">Membrane</location>
    </subcellularLocation>
</comment>
<dbReference type="InterPro" id="IPR003599">
    <property type="entry name" value="Ig_sub"/>
</dbReference>
<dbReference type="InterPro" id="IPR036116">
    <property type="entry name" value="FN3_sf"/>
</dbReference>
<evidence type="ECO:0000256" key="6">
    <source>
        <dbReference type="ARBA" id="ARBA00023319"/>
    </source>
</evidence>
<organism evidence="12">
    <name type="scientific">Gongylonema pulchrum</name>
    <dbReference type="NCBI Taxonomy" id="637853"/>
    <lineage>
        <taxon>Eukaryota</taxon>
        <taxon>Metazoa</taxon>
        <taxon>Ecdysozoa</taxon>
        <taxon>Nematoda</taxon>
        <taxon>Chromadorea</taxon>
        <taxon>Rhabditida</taxon>
        <taxon>Spirurina</taxon>
        <taxon>Spiruromorpha</taxon>
        <taxon>Spiruroidea</taxon>
        <taxon>Gongylonematidae</taxon>
        <taxon>Gongylonema</taxon>
    </lineage>
</organism>
<dbReference type="SMART" id="SM00060">
    <property type="entry name" value="FN3"/>
    <property type="match status" value="6"/>
</dbReference>
<keyword evidence="5" id="KW-0325">Glycoprotein</keyword>
<dbReference type="InterPro" id="IPR007110">
    <property type="entry name" value="Ig-like_dom"/>
</dbReference>
<dbReference type="PROSITE" id="PS50853">
    <property type="entry name" value="FN3"/>
    <property type="match status" value="6"/>
</dbReference>
<dbReference type="CDD" id="cd00096">
    <property type="entry name" value="Ig"/>
    <property type="match status" value="1"/>
</dbReference>
<dbReference type="FunFam" id="2.60.40.10:FF:000551">
    <property type="entry name" value="Protogenin A"/>
    <property type="match status" value="1"/>
</dbReference>
<dbReference type="EMBL" id="UYRT01079422">
    <property type="protein sequence ID" value="VDN20685.1"/>
    <property type="molecule type" value="Genomic_DNA"/>
</dbReference>
<keyword evidence="2" id="KW-0677">Repeat</keyword>
<sequence length="1176" mass="129281">MEKKWDFLKYNGCAQIAGPDDSITVFPVTSTLEISNVAKRHEGSYRCVATNDGKMRTSRDAQLKISPENSVGNEFSEPYFVLEPRGDVVNEGEVVVLECLVNGWPRPDVRWLKGSETVSADGDRVRKLGLSSLMIMKVRAEDAGVYTCRASNNQESLDASATVQVRKLGLSSLMIMKVRAEDAGVYTCRASNNQESLDASATVQVKVAPEITAKPQNVVAQETTDVEFACKASGEPGPAISWYKNGEAIIASEYFVIEANRLRVLGLVRNDQGVYQCIAENDAASVQANAQLIVDNAAKQMHFLQFACEASGEPGPAISWYKNGEAIIASEYFVLLQLYALELHGTNETETVLEETPNNSTASVVGSRFVTLIWDPPVQRHGAVLAYHIFYKEQDSSRERMLNSSTTSLTVTPLQPNTTYFFRLVAENEAGMGKSTAHVLITTTQEKPNTTYFFRLVAENEAGMGKSTAHVLITTTQEKAVPGKVKNLHASALSPETIEVSWEPPSGVGPAPVQYKLFYIRKDHEPGEKETQIVMKKTSYTLHGMDKYVEYSIRVEAEGVNGAGLSSEPVTVRTLSDLPSEAPSDVRAEAVSSTSIYVQWTPLPPEESNGILTGYRIKYKTKLRGAKGNTLVVDGNDNSYTITGLEPGTQYMLRVSAVNQNGSGPNSEWVHVDTRLEDKDEGQNGSGPNSEWVHVDTRLEDKDEGQVAGPPLSLKVLPSVDSIQLSWLPPRDDSVMVRGYLIGWGINIPDVDQVKVPANLRFYTIANLKPGRDYVISLRAYNVMGNGFPIYETIRTLSPDTKSGMWQQNSEGSGPSETPVGVRALTLSSSSIKVTWTDDDLEVPYSRQYTVRYSSSAENGGQQRYVNTSESEVVIEGLRPNTQYEFAVKVNAGKSSSMWSMTAVNSTSPAPPSSAPRDLTIMQSTNGDPQTLILNWQPPKYANGDIQEYLVYYSDRSDAPEKDWVLDGVKGDHLSIKLTNLLPRQTYFFKVQARNSKGYGPLSPTLQYVPGAPPPKLFQAIDANADPARPAFPLTPVYLGIMTTVAVLLLILLISLIWYIRSKNSKKAAASGYMRGRKQAGNGKGPPDLWINHMNGQQLREPGTFFRYASTCPEFSVMELSLAAIISHQLALKGGKGHLRWCTLQLAGIRYFHVYSHSVLLPLSQARHIPSVGVKR</sequence>
<evidence type="ECO:0000259" key="9">
    <source>
        <dbReference type="PROSITE" id="PS50853"/>
    </source>
</evidence>
<feature type="domain" description="Fibronectin type-III" evidence="9">
    <location>
        <begin position="710"/>
        <end position="800"/>
    </location>
</feature>
<dbReference type="Proteomes" id="UP000271098">
    <property type="component" value="Unassembled WGS sequence"/>
</dbReference>
<evidence type="ECO:0000313" key="11">
    <source>
        <dbReference type="Proteomes" id="UP000271098"/>
    </source>
</evidence>
<reference evidence="12" key="1">
    <citation type="submission" date="2016-06" db="UniProtKB">
        <authorList>
            <consortium name="WormBaseParasite"/>
        </authorList>
    </citation>
    <scope>IDENTIFICATION</scope>
</reference>
<proteinExistence type="predicted"/>
<keyword evidence="4" id="KW-1015">Disulfide bond</keyword>
<evidence type="ECO:0000313" key="12">
    <source>
        <dbReference type="WBParaSite" id="GPUH_0001258701-mRNA-1"/>
    </source>
</evidence>
<reference evidence="10 11" key="2">
    <citation type="submission" date="2018-11" db="EMBL/GenBank/DDBJ databases">
        <authorList>
            <consortium name="Pathogen Informatics"/>
        </authorList>
    </citation>
    <scope>NUCLEOTIDE SEQUENCE [LARGE SCALE GENOMIC DNA]</scope>
</reference>
<dbReference type="InterPro" id="IPR003961">
    <property type="entry name" value="FN3_dom"/>
</dbReference>
<dbReference type="Pfam" id="PF07679">
    <property type="entry name" value="I-set"/>
    <property type="match status" value="3"/>
</dbReference>
<gene>
    <name evidence="10" type="ORF">GPUH_LOCUS12573</name>
</gene>
<feature type="domain" description="Fibronectin type-III" evidence="9">
    <location>
        <begin position="582"/>
        <end position="677"/>
    </location>
</feature>
<feature type="domain" description="Ig-like" evidence="8">
    <location>
        <begin position="171"/>
        <end position="204"/>
    </location>
</feature>
<feature type="domain" description="Fibronectin type-III" evidence="9">
    <location>
        <begin position="818"/>
        <end position="910"/>
    </location>
</feature>
<accession>A0A183DV32</accession>
<dbReference type="SUPFAM" id="SSF48726">
    <property type="entry name" value="Immunoglobulin"/>
    <property type="match status" value="4"/>
</dbReference>
<keyword evidence="11" id="KW-1185">Reference proteome</keyword>
<keyword evidence="7" id="KW-0812">Transmembrane</keyword>
<dbReference type="PANTHER" id="PTHR44170:SF54">
    <property type="entry name" value="FI24025P1"/>
    <property type="match status" value="1"/>
</dbReference>
<protein>
    <submittedName>
        <fullName evidence="12">Down syndrome cell adhesion molecule-like protein Dscam2</fullName>
    </submittedName>
</protein>
<keyword evidence="6" id="KW-0393">Immunoglobulin domain</keyword>
<dbReference type="InterPro" id="IPR013783">
    <property type="entry name" value="Ig-like_fold"/>
</dbReference>